<evidence type="ECO:0000256" key="3">
    <source>
        <dbReference type="ARBA" id="ARBA00023004"/>
    </source>
</evidence>
<dbReference type="GO" id="GO:0051539">
    <property type="term" value="F:4 iron, 4 sulfur cluster binding"/>
    <property type="evidence" value="ECO:0007669"/>
    <property type="project" value="UniProtKB-KW"/>
</dbReference>
<dbReference type="OrthoDB" id="204405at2759"/>
<dbReference type="InterPro" id="IPR021039">
    <property type="entry name" value="Fe-S-bd_prot_LdpA_C"/>
</dbReference>
<evidence type="ECO:0000313" key="6">
    <source>
        <dbReference type="EMBL" id="KAI5067211.1"/>
    </source>
</evidence>
<comment type="caution">
    <text evidence="6">The sequence shown here is derived from an EMBL/GenBank/DDBJ whole genome shotgun (WGS) entry which is preliminary data.</text>
</comment>
<dbReference type="InterPro" id="IPR050157">
    <property type="entry name" value="PSI_iron-sulfur_center"/>
</dbReference>
<reference evidence="6" key="1">
    <citation type="submission" date="2021-01" db="EMBL/GenBank/DDBJ databases">
        <title>Adiantum capillus-veneris genome.</title>
        <authorList>
            <person name="Fang Y."/>
            <person name="Liao Q."/>
        </authorList>
    </citation>
    <scope>NUCLEOTIDE SEQUENCE</scope>
    <source>
        <strain evidence="6">H3</strain>
        <tissue evidence="6">Leaf</tissue>
    </source>
</reference>
<dbReference type="PROSITE" id="PS00198">
    <property type="entry name" value="4FE4S_FER_1"/>
    <property type="match status" value="1"/>
</dbReference>
<evidence type="ECO:0000313" key="7">
    <source>
        <dbReference type="Proteomes" id="UP000886520"/>
    </source>
</evidence>
<name>A0A9D4ZC29_ADICA</name>
<gene>
    <name evidence="6" type="ORF">GOP47_0017739</name>
</gene>
<dbReference type="Pfam" id="PF25160">
    <property type="entry name" value="LdpA_Fe-S-bd"/>
    <property type="match status" value="1"/>
</dbReference>
<dbReference type="PANTHER" id="PTHR24960:SF79">
    <property type="entry name" value="PHOTOSYSTEM I IRON-SULFUR CENTER"/>
    <property type="match status" value="1"/>
</dbReference>
<sequence length="423" mass="45349">MAGWQATNSLVTLPIKMTPMQPLVRTSSAFYACLSSSSYQAEFRSAVRCIDTTSPYDSLLSGGWVKLICGASFEDVADVRNLSLVYTLAGVDCIDCAADPSVVKAVREGVDAATGIAVTLYPSGVLPVHKPWIMVSINDDEDVHFRKAVFDPSRCPTSCARPCEHICPASAIMLSASLGTSLTGGVLNDRCYGCGRCISVCPLGLIGANSYTRNSKDVSNLLNSGTVDAVEIHTNARHMEAFRNLWQSLEGSTECLKLIAISLPDVGDNMLATMWDLYNVMKPTLKALNLWQLDGRPMSGDIGAGATKAAVRLAAKVAAFTDRPPGFLQLAGGTNFHTVKAMAALGLFQPGYERNLLEKPESERKACATIAGVAYGGYARKILRQILASLNSDNGSSKLEDHPVLFLTAVKEANYLVAMLKEH</sequence>
<keyword evidence="3" id="KW-0408">Iron</keyword>
<dbReference type="EMBL" id="JABFUD020000017">
    <property type="protein sequence ID" value="KAI5067211.1"/>
    <property type="molecule type" value="Genomic_DNA"/>
</dbReference>
<dbReference type="GO" id="GO:0046872">
    <property type="term" value="F:metal ion binding"/>
    <property type="evidence" value="ECO:0007669"/>
    <property type="project" value="UniProtKB-KW"/>
</dbReference>
<dbReference type="AlphaFoldDB" id="A0A9D4ZC29"/>
<evidence type="ECO:0000256" key="2">
    <source>
        <dbReference type="ARBA" id="ARBA00022723"/>
    </source>
</evidence>
<evidence type="ECO:0000256" key="4">
    <source>
        <dbReference type="ARBA" id="ARBA00023014"/>
    </source>
</evidence>
<dbReference type="SUPFAM" id="SSF54862">
    <property type="entry name" value="4Fe-4S ferredoxins"/>
    <property type="match status" value="1"/>
</dbReference>
<dbReference type="InterPro" id="IPR017896">
    <property type="entry name" value="4Fe4S_Fe-S-bd"/>
</dbReference>
<feature type="domain" description="4Fe-4S ferredoxin-type" evidence="5">
    <location>
        <begin position="182"/>
        <end position="211"/>
    </location>
</feature>
<keyword evidence="1" id="KW-0004">4Fe-4S</keyword>
<dbReference type="Proteomes" id="UP000886520">
    <property type="component" value="Chromosome 17"/>
</dbReference>
<keyword evidence="7" id="KW-1185">Reference proteome</keyword>
<keyword evidence="2" id="KW-0479">Metal-binding</keyword>
<dbReference type="Gene3D" id="3.30.70.20">
    <property type="match status" value="1"/>
</dbReference>
<protein>
    <recommendedName>
        <fullName evidence="5">4Fe-4S ferredoxin-type domain-containing protein</fullName>
    </recommendedName>
</protein>
<proteinExistence type="predicted"/>
<evidence type="ECO:0000259" key="5">
    <source>
        <dbReference type="PROSITE" id="PS51379"/>
    </source>
</evidence>
<organism evidence="6 7">
    <name type="scientific">Adiantum capillus-veneris</name>
    <name type="common">Maidenhair fern</name>
    <dbReference type="NCBI Taxonomy" id="13818"/>
    <lineage>
        <taxon>Eukaryota</taxon>
        <taxon>Viridiplantae</taxon>
        <taxon>Streptophyta</taxon>
        <taxon>Embryophyta</taxon>
        <taxon>Tracheophyta</taxon>
        <taxon>Polypodiopsida</taxon>
        <taxon>Polypodiidae</taxon>
        <taxon>Polypodiales</taxon>
        <taxon>Pteridineae</taxon>
        <taxon>Pteridaceae</taxon>
        <taxon>Vittarioideae</taxon>
        <taxon>Adiantum</taxon>
    </lineage>
</organism>
<keyword evidence="4" id="KW-0411">Iron-sulfur</keyword>
<dbReference type="InterPro" id="IPR057431">
    <property type="entry name" value="LdpA_Fe-S-bd"/>
</dbReference>
<dbReference type="Pfam" id="PF12617">
    <property type="entry name" value="LdpA_C"/>
    <property type="match status" value="1"/>
</dbReference>
<dbReference type="PANTHER" id="PTHR24960">
    <property type="entry name" value="PHOTOSYSTEM I IRON-SULFUR CENTER-RELATED"/>
    <property type="match status" value="1"/>
</dbReference>
<feature type="domain" description="4Fe-4S ferredoxin-type" evidence="5">
    <location>
        <begin position="146"/>
        <end position="177"/>
    </location>
</feature>
<dbReference type="InterPro" id="IPR017900">
    <property type="entry name" value="4Fe4S_Fe_S_CS"/>
</dbReference>
<accession>A0A9D4ZC29</accession>
<evidence type="ECO:0000256" key="1">
    <source>
        <dbReference type="ARBA" id="ARBA00022485"/>
    </source>
</evidence>
<dbReference type="PROSITE" id="PS51379">
    <property type="entry name" value="4FE4S_FER_2"/>
    <property type="match status" value="2"/>
</dbReference>